<dbReference type="EMBL" id="JAMKOV010000091">
    <property type="protein sequence ID" value="KAI8033924.1"/>
    <property type="molecule type" value="Genomic_DNA"/>
</dbReference>
<comment type="caution">
    <text evidence="2">The sequence shown here is derived from an EMBL/GenBank/DDBJ whole genome shotgun (WGS) entry which is preliminary data.</text>
</comment>
<dbReference type="AlphaFoldDB" id="A0A9P9YBG3"/>
<accession>A0A9P9YBG3</accession>
<feature type="region of interest" description="Disordered" evidence="1">
    <location>
        <begin position="69"/>
        <end position="95"/>
    </location>
</feature>
<sequence length="95" mass="10698">MSRLTRLTRLTRPTKRTTAPALITSNRALADRFNYAARYDARQLAANPDGRTRSPAPVIIQNRTTYRPSVQSPRVRRVSHTSIQNPAARIQQLGS</sequence>
<keyword evidence="3" id="KW-1185">Reference proteome</keyword>
<reference evidence="2" key="1">
    <citation type="journal article" date="2023" name="Genome Biol. Evol.">
        <title>Long-read-based Genome Assembly of Drosophila gunungcola Reveals Fewer Chemosensory Genes in Flower-breeding Species.</title>
        <authorList>
            <person name="Negi A."/>
            <person name="Liao B.Y."/>
            <person name="Yeh S.D."/>
        </authorList>
    </citation>
    <scope>NUCLEOTIDE SEQUENCE</scope>
    <source>
        <strain evidence="2">Sukarami</strain>
    </source>
</reference>
<gene>
    <name evidence="2" type="ORF">M5D96_013326</name>
</gene>
<dbReference type="Proteomes" id="UP001059596">
    <property type="component" value="Unassembled WGS sequence"/>
</dbReference>
<proteinExistence type="predicted"/>
<evidence type="ECO:0000256" key="1">
    <source>
        <dbReference type="SAM" id="MobiDB-lite"/>
    </source>
</evidence>
<name>A0A9P9YBG3_9MUSC</name>
<evidence type="ECO:0000313" key="3">
    <source>
        <dbReference type="Proteomes" id="UP001059596"/>
    </source>
</evidence>
<protein>
    <submittedName>
        <fullName evidence="2">Uncharacterized protein</fullName>
    </submittedName>
</protein>
<organism evidence="2 3">
    <name type="scientific">Drosophila gunungcola</name>
    <name type="common">fruit fly</name>
    <dbReference type="NCBI Taxonomy" id="103775"/>
    <lineage>
        <taxon>Eukaryota</taxon>
        <taxon>Metazoa</taxon>
        <taxon>Ecdysozoa</taxon>
        <taxon>Arthropoda</taxon>
        <taxon>Hexapoda</taxon>
        <taxon>Insecta</taxon>
        <taxon>Pterygota</taxon>
        <taxon>Neoptera</taxon>
        <taxon>Endopterygota</taxon>
        <taxon>Diptera</taxon>
        <taxon>Brachycera</taxon>
        <taxon>Muscomorpha</taxon>
        <taxon>Ephydroidea</taxon>
        <taxon>Drosophilidae</taxon>
        <taxon>Drosophila</taxon>
        <taxon>Sophophora</taxon>
    </lineage>
</organism>
<evidence type="ECO:0000313" key="2">
    <source>
        <dbReference type="EMBL" id="KAI8033924.1"/>
    </source>
</evidence>